<dbReference type="Gene3D" id="2.30.30.40">
    <property type="entry name" value="SH3 Domains"/>
    <property type="match status" value="1"/>
</dbReference>
<dbReference type="Gene3D" id="1.20.120.160">
    <property type="entry name" value="HPT domain"/>
    <property type="match status" value="1"/>
</dbReference>
<evidence type="ECO:0000256" key="8">
    <source>
        <dbReference type="ARBA" id="ARBA00022679"/>
    </source>
</evidence>
<comment type="catalytic activity">
    <reaction evidence="1">
        <text>ATP + protein L-histidine = ADP + protein N-phospho-L-histidine.</text>
        <dbReference type="EC" id="2.7.13.3"/>
    </reaction>
</comment>
<evidence type="ECO:0000256" key="7">
    <source>
        <dbReference type="ARBA" id="ARBA00022553"/>
    </source>
</evidence>
<keyword evidence="5" id="KW-0963">Cytoplasm</keyword>
<dbReference type="GO" id="GO:0005737">
    <property type="term" value="C:cytoplasm"/>
    <property type="evidence" value="ECO:0007669"/>
    <property type="project" value="UniProtKB-SubCell"/>
</dbReference>
<keyword evidence="7 14" id="KW-0597">Phosphoprotein</keyword>
<dbReference type="GO" id="GO:0006935">
    <property type="term" value="P:chemotaxis"/>
    <property type="evidence" value="ECO:0007669"/>
    <property type="project" value="UniProtKB-KW"/>
</dbReference>
<sequence>MGYFDADMEDMLDIYLLETNQLLEQADEILLNAEKEKSLSKEHINGIFRVMHTIKSSSAMMGLTALSVLAHRLEDVFDAFRENPSRLRGLEQETFDLIFDAGDFIRSELARMNQETYQPLEPVGFDKKIDELVARAKENKTFVVRVKFEKDCRMENMRAYMTVRQIAEECSEIQTYPEHVETEPKTSEYIRENGFFIRFQSEDPDRVFEKLRQSLFVESVGTAGELPHQKNEKEQQPAQAGSDFIYVKVERLDELQNLTGELMIAAQAAAAHNGGKSVKDENTGRQLERLLKDLEELVISIRMVPFSGVVPQINRIVRDMSRKEGKEISFSVTGQEVEVDKKIADNILEPLLHLIRNAIDHGIETPSEREAAGKNRTGRICLNFENTGGEIQISVEDDGCGIDTDKVLQKARDKRLFTGNEDEYTETELLELCLLPGFSTRESANEYSGRGVGLDVVRQMVEQFGGHLHLESKKGEGSRFTLHLPLTLTIIDSIRLLAGENYFALPAHQVIQFFPYPPREAERILQGGKEFWLHEGRYIPVISLRRFYEMEDGKKTGRMVMAYVRGSTREACILADKVLDQVSLVEKPLPPLFGPHFRYYTGISGCSILGDGSICMQLDIEDLIRMAGGMKTYE</sequence>
<evidence type="ECO:0000256" key="12">
    <source>
        <dbReference type="ARBA" id="ARBA00023012"/>
    </source>
</evidence>
<feature type="domain" description="HPt" evidence="17">
    <location>
        <begin position="4"/>
        <end position="112"/>
    </location>
</feature>
<evidence type="ECO:0000256" key="11">
    <source>
        <dbReference type="ARBA" id="ARBA00022840"/>
    </source>
</evidence>
<dbReference type="InterPro" id="IPR037006">
    <property type="entry name" value="CheA-like_homodim_sf"/>
</dbReference>
<dbReference type="PANTHER" id="PTHR43395:SF10">
    <property type="entry name" value="CHEMOTAXIS PROTEIN CHEA"/>
    <property type="match status" value="1"/>
</dbReference>
<dbReference type="SUPFAM" id="SSF47384">
    <property type="entry name" value="Homodimeric domain of signal transducing histidine kinase"/>
    <property type="match status" value="1"/>
</dbReference>
<dbReference type="InterPro" id="IPR036061">
    <property type="entry name" value="CheW-like_dom_sf"/>
</dbReference>
<evidence type="ECO:0000256" key="5">
    <source>
        <dbReference type="ARBA" id="ARBA00022490"/>
    </source>
</evidence>
<reference evidence="18" key="1">
    <citation type="submission" date="2023-01" db="EMBL/GenBank/DDBJ databases">
        <title>Human gut microbiome strain richness.</title>
        <authorList>
            <person name="Chen-Liaw A."/>
        </authorList>
    </citation>
    <scope>NUCLEOTIDE SEQUENCE</scope>
    <source>
        <strain evidence="18">B1_m1001713B170214d0_201011</strain>
    </source>
</reference>
<comment type="function">
    <text evidence="13">Involved in the transmission of sensory signals from the chemoreceptors to the flagellar motors. CheA is autophosphorylated; it can transfer its phosphate group to either CheB or CheY.</text>
</comment>
<dbReference type="Gene3D" id="1.10.287.560">
    <property type="entry name" value="Histidine kinase CheA-like, homodimeric domain"/>
    <property type="match status" value="1"/>
</dbReference>
<dbReference type="InterPro" id="IPR036890">
    <property type="entry name" value="HATPase_C_sf"/>
</dbReference>
<keyword evidence="6" id="KW-0145">Chemotaxis</keyword>
<evidence type="ECO:0000256" key="3">
    <source>
        <dbReference type="ARBA" id="ARBA00012438"/>
    </source>
</evidence>
<dbReference type="Pfam" id="PF01627">
    <property type="entry name" value="Hpt"/>
    <property type="match status" value="1"/>
</dbReference>
<name>A0AAW6AP62_CLOSY</name>
<dbReference type="SMART" id="SM01231">
    <property type="entry name" value="H-kinase_dim"/>
    <property type="match status" value="1"/>
</dbReference>
<dbReference type="PROSITE" id="PS50851">
    <property type="entry name" value="CHEW"/>
    <property type="match status" value="1"/>
</dbReference>
<evidence type="ECO:0000256" key="6">
    <source>
        <dbReference type="ARBA" id="ARBA00022500"/>
    </source>
</evidence>
<dbReference type="GO" id="GO:0000155">
    <property type="term" value="F:phosphorelay sensor kinase activity"/>
    <property type="evidence" value="ECO:0007669"/>
    <property type="project" value="InterPro"/>
</dbReference>
<dbReference type="PROSITE" id="PS50894">
    <property type="entry name" value="HPT"/>
    <property type="match status" value="1"/>
</dbReference>
<dbReference type="PRINTS" id="PR00344">
    <property type="entry name" value="BCTRLSENSOR"/>
</dbReference>
<dbReference type="InterPro" id="IPR002545">
    <property type="entry name" value="CheW-lke_dom"/>
</dbReference>
<dbReference type="SUPFAM" id="SSF55052">
    <property type="entry name" value="CheY-binding domain of CheA"/>
    <property type="match status" value="1"/>
</dbReference>
<dbReference type="FunFam" id="3.30.565.10:FF:000016">
    <property type="entry name" value="Chemotaxis protein CheA, putative"/>
    <property type="match status" value="1"/>
</dbReference>
<dbReference type="GeneID" id="57967144"/>
<dbReference type="SMART" id="SM00387">
    <property type="entry name" value="HATPase_c"/>
    <property type="match status" value="1"/>
</dbReference>
<keyword evidence="10" id="KW-0418">Kinase</keyword>
<evidence type="ECO:0000256" key="9">
    <source>
        <dbReference type="ARBA" id="ARBA00022741"/>
    </source>
</evidence>
<gene>
    <name evidence="18" type="ORF">PM006_02905</name>
</gene>
<evidence type="ECO:0000259" key="17">
    <source>
        <dbReference type="PROSITE" id="PS50894"/>
    </source>
</evidence>
<proteinExistence type="predicted"/>
<dbReference type="InterPro" id="IPR010808">
    <property type="entry name" value="CheA_P2-bd"/>
</dbReference>
<dbReference type="RefSeq" id="WP_150026752.1">
    <property type="nucleotide sequence ID" value="NZ_JAQLGH010000004.1"/>
</dbReference>
<evidence type="ECO:0000256" key="4">
    <source>
        <dbReference type="ARBA" id="ARBA00021495"/>
    </source>
</evidence>
<dbReference type="InterPro" id="IPR035891">
    <property type="entry name" value="CheY-binding_CheA"/>
</dbReference>
<evidence type="ECO:0000313" key="18">
    <source>
        <dbReference type="EMBL" id="MDB1999145.1"/>
    </source>
</evidence>
<evidence type="ECO:0000256" key="14">
    <source>
        <dbReference type="PROSITE-ProRule" id="PRU00110"/>
    </source>
</evidence>
<evidence type="ECO:0000256" key="2">
    <source>
        <dbReference type="ARBA" id="ARBA00004496"/>
    </source>
</evidence>
<dbReference type="Pfam" id="PF01584">
    <property type="entry name" value="CheW"/>
    <property type="match status" value="1"/>
</dbReference>
<dbReference type="InterPro" id="IPR036641">
    <property type="entry name" value="HPT_dom_sf"/>
</dbReference>
<accession>A0AAW6AP62</accession>
<dbReference type="Pfam" id="PF07194">
    <property type="entry name" value="P2"/>
    <property type="match status" value="1"/>
</dbReference>
<dbReference type="InterPro" id="IPR036097">
    <property type="entry name" value="HisK_dim/P_sf"/>
</dbReference>
<evidence type="ECO:0000256" key="10">
    <source>
        <dbReference type="ARBA" id="ARBA00022777"/>
    </source>
</evidence>
<dbReference type="AlphaFoldDB" id="A0AAW6AP62"/>
<dbReference type="GO" id="GO:0005524">
    <property type="term" value="F:ATP binding"/>
    <property type="evidence" value="ECO:0007669"/>
    <property type="project" value="UniProtKB-KW"/>
</dbReference>
<evidence type="ECO:0000313" key="19">
    <source>
        <dbReference type="Proteomes" id="UP001300871"/>
    </source>
</evidence>
<comment type="caution">
    <text evidence="18">The sequence shown here is derived from an EMBL/GenBank/DDBJ whole genome shotgun (WGS) entry which is preliminary data.</text>
</comment>
<dbReference type="InterPro" id="IPR004105">
    <property type="entry name" value="CheA-like_dim"/>
</dbReference>
<dbReference type="Gene3D" id="3.30.565.10">
    <property type="entry name" value="Histidine kinase-like ATPase, C-terminal domain"/>
    <property type="match status" value="1"/>
</dbReference>
<organism evidence="18 19">
    <name type="scientific">Clostridium symbiosum</name>
    <name type="common">Bacteroides symbiosus</name>
    <dbReference type="NCBI Taxonomy" id="1512"/>
    <lineage>
        <taxon>Bacteria</taxon>
        <taxon>Bacillati</taxon>
        <taxon>Bacillota</taxon>
        <taxon>Clostridia</taxon>
        <taxon>Lachnospirales</taxon>
        <taxon>Lachnospiraceae</taxon>
        <taxon>Otoolea</taxon>
    </lineage>
</organism>
<dbReference type="SMART" id="SM00073">
    <property type="entry name" value="HPT"/>
    <property type="match status" value="1"/>
</dbReference>
<dbReference type="InterPro" id="IPR005467">
    <property type="entry name" value="His_kinase_dom"/>
</dbReference>
<feature type="domain" description="Histidine kinase" evidence="15">
    <location>
        <begin position="285"/>
        <end position="488"/>
    </location>
</feature>
<dbReference type="CDD" id="cd00088">
    <property type="entry name" value="HPT"/>
    <property type="match status" value="1"/>
</dbReference>
<dbReference type="SMART" id="SM00260">
    <property type="entry name" value="CheW"/>
    <property type="match status" value="1"/>
</dbReference>
<dbReference type="Proteomes" id="UP001300871">
    <property type="component" value="Unassembled WGS sequence"/>
</dbReference>
<dbReference type="InterPro" id="IPR051315">
    <property type="entry name" value="Bact_Chemotaxis_CheA"/>
</dbReference>
<dbReference type="EMBL" id="JAQLGM010000004">
    <property type="protein sequence ID" value="MDB1999145.1"/>
    <property type="molecule type" value="Genomic_DNA"/>
</dbReference>
<dbReference type="InterPro" id="IPR004358">
    <property type="entry name" value="Sig_transdc_His_kin-like_C"/>
</dbReference>
<keyword evidence="8" id="KW-0808">Transferase</keyword>
<protein>
    <recommendedName>
        <fullName evidence="4">Chemotaxis protein CheA</fullName>
        <ecNumber evidence="3">2.7.13.3</ecNumber>
    </recommendedName>
</protein>
<evidence type="ECO:0000256" key="13">
    <source>
        <dbReference type="ARBA" id="ARBA00035100"/>
    </source>
</evidence>
<comment type="subcellular location">
    <subcellularLocation>
        <location evidence="2">Cytoplasm</location>
    </subcellularLocation>
</comment>
<dbReference type="InterPro" id="IPR003594">
    <property type="entry name" value="HATPase_dom"/>
</dbReference>
<dbReference type="PROSITE" id="PS50109">
    <property type="entry name" value="HIS_KIN"/>
    <property type="match status" value="1"/>
</dbReference>
<dbReference type="PANTHER" id="PTHR43395">
    <property type="entry name" value="SENSOR HISTIDINE KINASE CHEA"/>
    <property type="match status" value="1"/>
</dbReference>
<evidence type="ECO:0000259" key="16">
    <source>
        <dbReference type="PROSITE" id="PS50851"/>
    </source>
</evidence>
<dbReference type="SUPFAM" id="SSF47226">
    <property type="entry name" value="Histidine-containing phosphotransfer domain, HPT domain"/>
    <property type="match status" value="1"/>
</dbReference>
<keyword evidence="9" id="KW-0547">Nucleotide-binding</keyword>
<dbReference type="SUPFAM" id="SSF55874">
    <property type="entry name" value="ATPase domain of HSP90 chaperone/DNA topoisomerase II/histidine kinase"/>
    <property type="match status" value="1"/>
</dbReference>
<evidence type="ECO:0000256" key="1">
    <source>
        <dbReference type="ARBA" id="ARBA00000085"/>
    </source>
</evidence>
<dbReference type="EC" id="2.7.13.3" evidence="3"/>
<evidence type="ECO:0000259" key="15">
    <source>
        <dbReference type="PROSITE" id="PS50109"/>
    </source>
</evidence>
<dbReference type="SUPFAM" id="SSF50341">
    <property type="entry name" value="CheW-like"/>
    <property type="match status" value="1"/>
</dbReference>
<dbReference type="InterPro" id="IPR008207">
    <property type="entry name" value="Sig_transdc_His_kin_Hpt_dom"/>
</dbReference>
<keyword evidence="12" id="KW-0902">Two-component regulatory system</keyword>
<feature type="modified residue" description="Phosphohistidine" evidence="14">
    <location>
        <position position="52"/>
    </location>
</feature>
<dbReference type="Pfam" id="PF02518">
    <property type="entry name" value="HATPase_c"/>
    <property type="match status" value="1"/>
</dbReference>
<keyword evidence="11" id="KW-0067">ATP-binding</keyword>
<feature type="domain" description="CheW-like" evidence="16">
    <location>
        <begin position="490"/>
        <end position="629"/>
    </location>
</feature>